<dbReference type="PROSITE" id="PS00108">
    <property type="entry name" value="PROTEIN_KINASE_ST"/>
    <property type="match status" value="1"/>
</dbReference>
<dbReference type="GO" id="GO:0005935">
    <property type="term" value="C:cellular bud neck"/>
    <property type="evidence" value="ECO:0007669"/>
    <property type="project" value="UniProtKB-SubCell"/>
</dbReference>
<dbReference type="AlphaFoldDB" id="A0A1X6N6R7"/>
<evidence type="ECO:0000313" key="16">
    <source>
        <dbReference type="Proteomes" id="UP000194127"/>
    </source>
</evidence>
<dbReference type="GO" id="GO:0005524">
    <property type="term" value="F:ATP binding"/>
    <property type="evidence" value="ECO:0007669"/>
    <property type="project" value="UniProtKB-UniRule"/>
</dbReference>
<dbReference type="PROSITE" id="PS00107">
    <property type="entry name" value="PROTEIN_KINASE_ATP"/>
    <property type="match status" value="1"/>
</dbReference>
<evidence type="ECO:0000256" key="11">
    <source>
        <dbReference type="ARBA" id="ARBA00048679"/>
    </source>
</evidence>
<feature type="region of interest" description="Disordered" evidence="13">
    <location>
        <begin position="370"/>
        <end position="407"/>
    </location>
</feature>
<feature type="compositionally biased region" description="Pro residues" evidence="13">
    <location>
        <begin position="390"/>
        <end position="400"/>
    </location>
</feature>
<dbReference type="OrthoDB" id="193931at2759"/>
<dbReference type="EC" id="2.7.11.1" evidence="3"/>
<dbReference type="RefSeq" id="XP_024341111.1">
    <property type="nucleotide sequence ID" value="XM_024480574.1"/>
</dbReference>
<dbReference type="GO" id="GO:0004674">
    <property type="term" value="F:protein serine/threonine kinase activity"/>
    <property type="evidence" value="ECO:0007669"/>
    <property type="project" value="UniProtKB-KW"/>
</dbReference>
<dbReference type="PANTHER" id="PTHR24346">
    <property type="entry name" value="MAP/MICROTUBULE AFFINITY-REGULATING KINASE"/>
    <property type="match status" value="1"/>
</dbReference>
<feature type="compositionally biased region" description="Basic and acidic residues" evidence="13">
    <location>
        <begin position="537"/>
        <end position="551"/>
    </location>
</feature>
<comment type="catalytic activity">
    <reaction evidence="10">
        <text>L-threonyl-[protein] + ATP = O-phospho-L-threonyl-[protein] + ADP + H(+)</text>
        <dbReference type="Rhea" id="RHEA:46608"/>
        <dbReference type="Rhea" id="RHEA-COMP:11060"/>
        <dbReference type="Rhea" id="RHEA-COMP:11605"/>
        <dbReference type="ChEBI" id="CHEBI:15378"/>
        <dbReference type="ChEBI" id="CHEBI:30013"/>
        <dbReference type="ChEBI" id="CHEBI:30616"/>
        <dbReference type="ChEBI" id="CHEBI:61977"/>
        <dbReference type="ChEBI" id="CHEBI:456216"/>
        <dbReference type="EC" id="2.7.11.1"/>
    </reaction>
</comment>
<evidence type="ECO:0000259" key="14">
    <source>
        <dbReference type="PROSITE" id="PS50011"/>
    </source>
</evidence>
<dbReference type="SUPFAM" id="SSF56112">
    <property type="entry name" value="Protein kinase-like (PK-like)"/>
    <property type="match status" value="1"/>
</dbReference>
<keyword evidence="5" id="KW-0597">Phosphoprotein</keyword>
<dbReference type="STRING" id="670580.A0A1X6N6R7"/>
<feature type="domain" description="Protein kinase" evidence="14">
    <location>
        <begin position="20"/>
        <end position="284"/>
    </location>
</feature>
<comment type="catalytic activity">
    <reaction evidence="11">
        <text>L-seryl-[protein] + ATP = O-phospho-L-seryl-[protein] + ADP + H(+)</text>
        <dbReference type="Rhea" id="RHEA:17989"/>
        <dbReference type="Rhea" id="RHEA-COMP:9863"/>
        <dbReference type="Rhea" id="RHEA-COMP:11604"/>
        <dbReference type="ChEBI" id="CHEBI:15378"/>
        <dbReference type="ChEBI" id="CHEBI:29999"/>
        <dbReference type="ChEBI" id="CHEBI:30616"/>
        <dbReference type="ChEBI" id="CHEBI:83421"/>
        <dbReference type="ChEBI" id="CHEBI:456216"/>
        <dbReference type="EC" id="2.7.11.1"/>
    </reaction>
</comment>
<proteinExistence type="inferred from homology"/>
<dbReference type="InterPro" id="IPR000719">
    <property type="entry name" value="Prot_kinase_dom"/>
</dbReference>
<accession>A0A1X6N6R7</accession>
<keyword evidence="16" id="KW-1185">Reference proteome</keyword>
<evidence type="ECO:0000256" key="2">
    <source>
        <dbReference type="ARBA" id="ARBA00010791"/>
    </source>
</evidence>
<dbReference type="Pfam" id="PF00069">
    <property type="entry name" value="Pkinase"/>
    <property type="match status" value="1"/>
</dbReference>
<reference evidence="15 16" key="1">
    <citation type="submission" date="2017-04" db="EMBL/GenBank/DDBJ databases">
        <title>Genome Sequence of the Model Brown-Rot Fungus Postia placenta SB12.</title>
        <authorList>
            <consortium name="DOE Joint Genome Institute"/>
            <person name="Gaskell J."/>
            <person name="Kersten P."/>
            <person name="Larrondo L.F."/>
            <person name="Canessa P."/>
            <person name="Martinez D."/>
            <person name="Hibbett D."/>
            <person name="Schmoll M."/>
            <person name="Kubicek C.P."/>
            <person name="Martinez A.T."/>
            <person name="Yadav J."/>
            <person name="Master E."/>
            <person name="Magnuson J.K."/>
            <person name="James T."/>
            <person name="Yaver D."/>
            <person name="Berka R."/>
            <person name="Labutti K."/>
            <person name="Lipzen A."/>
            <person name="Aerts A."/>
            <person name="Barry K."/>
            <person name="Henrissat B."/>
            <person name="Blanchette R."/>
            <person name="Grigoriev I."/>
            <person name="Cullen D."/>
        </authorList>
    </citation>
    <scope>NUCLEOTIDE SEQUENCE [LARGE SCALE GENOMIC DNA]</scope>
    <source>
        <strain evidence="15 16">MAD-698-R-SB12</strain>
    </source>
</reference>
<evidence type="ECO:0000256" key="13">
    <source>
        <dbReference type="SAM" id="MobiDB-lite"/>
    </source>
</evidence>
<dbReference type="Gene3D" id="1.10.510.10">
    <property type="entry name" value="Transferase(Phosphotransferase) domain 1"/>
    <property type="match status" value="1"/>
</dbReference>
<evidence type="ECO:0000256" key="5">
    <source>
        <dbReference type="ARBA" id="ARBA00022553"/>
    </source>
</evidence>
<evidence type="ECO:0000256" key="1">
    <source>
        <dbReference type="ARBA" id="ARBA00004266"/>
    </source>
</evidence>
<feature type="binding site" evidence="12">
    <location>
        <position position="49"/>
    </location>
    <ligand>
        <name>ATP</name>
        <dbReference type="ChEBI" id="CHEBI:30616"/>
    </ligand>
</feature>
<evidence type="ECO:0000256" key="3">
    <source>
        <dbReference type="ARBA" id="ARBA00012513"/>
    </source>
</evidence>
<dbReference type="InterPro" id="IPR008271">
    <property type="entry name" value="Ser/Thr_kinase_AS"/>
</dbReference>
<dbReference type="GeneID" id="36325524"/>
<evidence type="ECO:0000313" key="15">
    <source>
        <dbReference type="EMBL" id="OSX64317.1"/>
    </source>
</evidence>
<dbReference type="Proteomes" id="UP000194127">
    <property type="component" value="Unassembled WGS sequence"/>
</dbReference>
<dbReference type="SMART" id="SM00220">
    <property type="entry name" value="S_TKc"/>
    <property type="match status" value="1"/>
</dbReference>
<feature type="region of interest" description="Disordered" evidence="13">
    <location>
        <begin position="438"/>
        <end position="475"/>
    </location>
</feature>
<evidence type="ECO:0000256" key="7">
    <source>
        <dbReference type="ARBA" id="ARBA00022741"/>
    </source>
</evidence>
<evidence type="ECO:0000256" key="4">
    <source>
        <dbReference type="ARBA" id="ARBA00022527"/>
    </source>
</evidence>
<dbReference type="PROSITE" id="PS50011">
    <property type="entry name" value="PROTEIN_KINASE_DOM"/>
    <property type="match status" value="1"/>
</dbReference>
<evidence type="ECO:0000256" key="6">
    <source>
        <dbReference type="ARBA" id="ARBA00022679"/>
    </source>
</evidence>
<feature type="compositionally biased region" description="Basic and acidic residues" evidence="13">
    <location>
        <begin position="584"/>
        <end position="593"/>
    </location>
</feature>
<name>A0A1X6N6R7_9APHY</name>
<dbReference type="GO" id="GO:0035556">
    <property type="term" value="P:intracellular signal transduction"/>
    <property type="evidence" value="ECO:0007669"/>
    <property type="project" value="TreeGrafter"/>
</dbReference>
<sequence>MSHMPRRSRREDDPKMIGLWKVGRTIGKGSSGRVRIARHTKTGQYAAVKIVSKNALLSSRMSLHSLGDEAERILHSIEREIVIMKLIEHPNIMRLYDVWETSTELYLILEYVEGGELFDYLCNKGRLSTSEALGYFQQIITAVHYCHRFNIAHRDLKPENLLLDRNKNIKVADFGMAAWQNKSDLLQTACGSPHYAAPEVIMGRAYNGSSSDIWSCGIILYALLAGRLPFDDEDLPTLLEKVKLGKYTMPSDIDSRAKDLISKMLQKDVSKRITMQGILQHPFYTSQKPKKMDYDTPNLDVIARPLASKEDIDPDILANVRTLWHGVPDDEIIDSLTNDEQTWEKGVYHLLVRYRENHLENFEEEEEQLAARRSQRRCKKDDGRAEQPQSLPPRTGPPTPRRAARASETVESMNLAPGLCQMRQLSFLGSSLAISSQTTPTARVDTHRPQASTSAASSLAVPTARSPATPRATSPIALQVPEIQDERIQQFFHQIVEHLQVMQAAGSPQPPHGLHDSLMSPLNTAAPPPTPLTMDPRSPRDGRQLPGRRQDMSISTDTFATEDSVCTNGTTRPLRIRPRTPQRGHAEEDKENTGHLPRLTIKTDFDGAYTKSPTRKPFTQSAHVDRRVQIIEPLTVERARLKKRRHLAASPASPASALSDSSFALPSTPKRRWFPQLFKFRPTTYHLLSVEESHRTLEACHQLLEAIGVSVALAHAPSSDPNSPVHSSETMTLKCWLDDGKGIKGARFRVEIQKPSGIQMMAGYSVLLSLVLERGAATTMKLVYNRLRREWNLDSALTSSPMASRSPMLDDDERFVEVVYAQ</sequence>
<keyword evidence="7 12" id="KW-0547">Nucleotide-binding</keyword>
<evidence type="ECO:0000256" key="8">
    <source>
        <dbReference type="ARBA" id="ARBA00022777"/>
    </source>
</evidence>
<comment type="subcellular location">
    <subcellularLocation>
        <location evidence="1">Bud neck</location>
    </subcellularLocation>
</comment>
<evidence type="ECO:0000256" key="10">
    <source>
        <dbReference type="ARBA" id="ARBA00047899"/>
    </source>
</evidence>
<evidence type="ECO:0000256" key="12">
    <source>
        <dbReference type="PROSITE-ProRule" id="PRU10141"/>
    </source>
</evidence>
<keyword evidence="8" id="KW-0418">Kinase</keyword>
<dbReference type="PANTHER" id="PTHR24346:SF110">
    <property type="entry name" value="NON-SPECIFIC SERINE_THREONINE PROTEIN KINASE"/>
    <property type="match status" value="1"/>
</dbReference>
<feature type="compositionally biased region" description="Polar residues" evidence="13">
    <location>
        <begin position="552"/>
        <end position="569"/>
    </location>
</feature>
<dbReference type="InterPro" id="IPR011009">
    <property type="entry name" value="Kinase-like_dom_sf"/>
</dbReference>
<dbReference type="FunFam" id="1.10.510.10:FF:000394">
    <property type="entry name" value="Serine/threonine-protein kinase HSL1"/>
    <property type="match status" value="1"/>
</dbReference>
<dbReference type="EMBL" id="KZ110594">
    <property type="protein sequence ID" value="OSX64317.1"/>
    <property type="molecule type" value="Genomic_DNA"/>
</dbReference>
<organism evidence="15 16">
    <name type="scientific">Postia placenta MAD-698-R-SB12</name>
    <dbReference type="NCBI Taxonomy" id="670580"/>
    <lineage>
        <taxon>Eukaryota</taxon>
        <taxon>Fungi</taxon>
        <taxon>Dikarya</taxon>
        <taxon>Basidiomycota</taxon>
        <taxon>Agaricomycotina</taxon>
        <taxon>Agaricomycetes</taxon>
        <taxon>Polyporales</taxon>
        <taxon>Adustoporiaceae</taxon>
        <taxon>Rhodonia</taxon>
    </lineage>
</organism>
<feature type="region of interest" description="Disordered" evidence="13">
    <location>
        <begin position="504"/>
        <end position="595"/>
    </location>
</feature>
<dbReference type="CDD" id="cd14081">
    <property type="entry name" value="STKc_BRSK1_2"/>
    <property type="match status" value="1"/>
</dbReference>
<keyword evidence="4" id="KW-0723">Serine/threonine-protein kinase</keyword>
<keyword evidence="6" id="KW-0808">Transferase</keyword>
<comment type="similarity">
    <text evidence="2">Belongs to the protein kinase superfamily. CAMK Ser/Thr protein kinase family. NIM1 subfamily.</text>
</comment>
<dbReference type="GO" id="GO:0005940">
    <property type="term" value="C:septin ring"/>
    <property type="evidence" value="ECO:0007669"/>
    <property type="project" value="UniProtKB-ARBA"/>
</dbReference>
<gene>
    <name evidence="15" type="ORF">POSPLADRAFT_1054931</name>
</gene>
<protein>
    <recommendedName>
        <fullName evidence="3">non-specific serine/threonine protein kinase</fullName>
        <ecNumber evidence="3">2.7.11.1</ecNumber>
    </recommendedName>
</protein>
<evidence type="ECO:0000256" key="9">
    <source>
        <dbReference type="ARBA" id="ARBA00022840"/>
    </source>
</evidence>
<dbReference type="InterPro" id="IPR017441">
    <property type="entry name" value="Protein_kinase_ATP_BS"/>
</dbReference>
<keyword evidence="9 12" id="KW-0067">ATP-binding</keyword>